<feature type="transmembrane region" description="Helical" evidence="5">
    <location>
        <begin position="1428"/>
        <end position="1450"/>
    </location>
</feature>
<dbReference type="GO" id="GO:0046486">
    <property type="term" value="P:glycerolipid metabolic process"/>
    <property type="evidence" value="ECO:0007669"/>
    <property type="project" value="UniProtKB-ARBA"/>
</dbReference>
<keyword evidence="5" id="KW-0472">Membrane</keyword>
<feature type="domain" description="N-acetyltransferase" evidence="6">
    <location>
        <begin position="1218"/>
        <end position="1367"/>
    </location>
</feature>
<dbReference type="Pfam" id="PF13738">
    <property type="entry name" value="Pyr_redox_3"/>
    <property type="match status" value="1"/>
</dbReference>
<proteinExistence type="inferred from homology"/>
<evidence type="ECO:0000259" key="7">
    <source>
        <dbReference type="PROSITE" id="PS51635"/>
    </source>
</evidence>
<feature type="domain" description="PNPLA" evidence="7">
    <location>
        <begin position="157"/>
        <end position="360"/>
    </location>
</feature>
<dbReference type="PROSITE" id="PS00061">
    <property type="entry name" value="ADH_SHORT"/>
    <property type="match status" value="1"/>
</dbReference>
<dbReference type="PANTHER" id="PTHR42877:SF4">
    <property type="entry name" value="FAD_NAD(P)-BINDING DOMAIN-CONTAINING PROTEIN-RELATED"/>
    <property type="match status" value="1"/>
</dbReference>
<dbReference type="InterPro" id="IPR036291">
    <property type="entry name" value="NAD(P)-bd_dom_sf"/>
</dbReference>
<dbReference type="PRINTS" id="PR00081">
    <property type="entry name" value="GDHRDH"/>
</dbReference>
<feature type="transmembrane region" description="Helical" evidence="5">
    <location>
        <begin position="1500"/>
        <end position="1519"/>
    </location>
</feature>
<dbReference type="SUPFAM" id="SSF51905">
    <property type="entry name" value="FAD/NAD(P)-binding domain"/>
    <property type="match status" value="2"/>
</dbReference>
<dbReference type="EMBL" id="JYNV01000060">
    <property type="protein sequence ID" value="KZM27556.1"/>
    <property type="molecule type" value="Genomic_DNA"/>
</dbReference>
<dbReference type="SUPFAM" id="SSF52151">
    <property type="entry name" value="FabD/lysophospholipase-like"/>
    <property type="match status" value="1"/>
</dbReference>
<name>A0A163L785_DIDRA</name>
<evidence type="ECO:0008006" key="10">
    <source>
        <dbReference type="Google" id="ProtNLM"/>
    </source>
</evidence>
<dbReference type="PRINTS" id="PR00080">
    <property type="entry name" value="SDRFAMILY"/>
</dbReference>
<dbReference type="InterPro" id="IPR016035">
    <property type="entry name" value="Acyl_Trfase/lysoPLipase"/>
</dbReference>
<dbReference type="Gene3D" id="3.40.1090.10">
    <property type="entry name" value="Cytosolic phospholipase A2 catalytic domain"/>
    <property type="match status" value="1"/>
</dbReference>
<dbReference type="GO" id="GO:0016747">
    <property type="term" value="F:acyltransferase activity, transferring groups other than amino-acyl groups"/>
    <property type="evidence" value="ECO:0007669"/>
    <property type="project" value="InterPro"/>
</dbReference>
<evidence type="ECO:0000256" key="4">
    <source>
        <dbReference type="PROSITE-ProRule" id="PRU01161"/>
    </source>
</evidence>
<dbReference type="STRING" id="5454.A0A163L785"/>
<dbReference type="InterPro" id="IPR051209">
    <property type="entry name" value="FAD-bind_Monooxygenase_sf"/>
</dbReference>
<sequence length="1533" mass="164750">MLHHSGNQSAHLIGTRRDLFADLFAVPRSHRELDFEQRPSLVPDGDLADLGQPDSAEHLGAQLVLVLEVRVHRTFGITGILSDLIERRGGVPAIEEMFDGRRQQGLAGHRLRFLPGQSRHRNLLAVLNTDSLRNMTSEVTGTTAPGSGRHSAPRRGLAIGCGGTLGFAWTVAALASVRDALDWDPREATAIIGTSAGAEFVTMLGSGVGVDELVAMQLGEPAARPELLAHTASAPGRIPPLPSLGIGNPRLVTRRDLPVLSRMSGIAPRGGGDPSWLTTLAESLAPGDSWLPHPCAYMVSMDYRTGRRVAFGAQGAPKATVGEALRASWAIPGWFPPVTIDGVRYIDGGAASTASVDLLLPLELDELVVLAPMASRTLKPARGAARIERGALRNSMSKGLDREIELVRAAGTRVLRIDATDDDLAVMGANFMDGRRRLATFESSLRTTHSVNNRTDHFEVVIIGGGISGIGAAIHLQRLGIDNFVLLEKADSLGGTWRANTYPGCACDVPSGLYSYSFAANPDWTRLFAEQPEIREYIEDTAVRHGVDKHVRFGVEMLSAQWDASQSLWKITTSSGELTARFVIAAAGPWNEPLTPAIPGLETFEGEVFHSSQWNHDYDLTGKRVAVVGTGASAVQFVPRIVSDVSALHLYQRTAQWVLPKPDHYVPRIERSVMRFVPGAHKALRSIEYGIMEALGLGFRNPWILRIVQKLGSAQLRLQVRDPKLRKALTPDYTLGCKRLLMSNSYYPALGRPNVTVHANAVEEIHGNTVIGADGVESEVDAIIFGTGFHILDMPIASKVFDGEGRSLDDHWQGSPRAYFGSAVSGFPNAFILLGPSLGTGHTSAFMILEAQLNYVAQAIGHARRHGWKTIDVRPEVQAAFNSQVQEALGTTVYNAGGCESYFFDVNGRNSFNWPWSSGAMRRRLRAFDPYAYNHTLSDNPALFGTTYPPIDLDGAVVVISGGGRGIGRATAELFAARGALVCVGDLDEETAVDTAASIGARARGYALDVTSRESWDVFVSTVIGEFGHIDILVNNAGVMPLGSFLDESDATSRVTLDVNVWGPIHGMRTVLPGMVDRRRGHVVNIASMAGKLPVPGMAVYNASKFGAVGLSASARVEFADSGVSVSAILPSAVRTGLSSGVPLGKGMPTVEPEVVAEAVVDTVAHRRAETTVPRYLAGWDLIDAVIRTGVRLTKSEWHVRPKTRSTIGDEAGSFVAMYIRRETSSDRDAIYSLLGAAFADQAPPGESPYEIELTRQLFASNDYLPKLSLVAVAGDEIVGFVIGTRGWVGPVEAVGLGPLAVTPDNQRSGVGSALMHAVIGASDALDVPLLALLGSTEYYPQFGFVTSTDAGIDSPEAEWGEHFQIRTLTTHRPDQTGKPTLRHVKELLHLGGFMSTTARWSLIIGIGVAATLAFSFFAASTADDRKTLAFIVFAIVMAPACIGSAWALFPSENDKAPAYPEDTVETEWSRKAGFGAFTDLITAMGIALIAHNVFGAPELPLVMFTALGLADFGIRYWAVSRDRTPQSRSDEI</sequence>
<keyword evidence="5" id="KW-0812">Transmembrane</keyword>
<evidence type="ECO:0000256" key="5">
    <source>
        <dbReference type="SAM" id="Phobius"/>
    </source>
</evidence>
<dbReference type="PROSITE" id="PS51635">
    <property type="entry name" value="PNPLA"/>
    <property type="match status" value="1"/>
</dbReference>
<evidence type="ECO:0000313" key="9">
    <source>
        <dbReference type="Proteomes" id="UP000076837"/>
    </source>
</evidence>
<evidence type="ECO:0000256" key="3">
    <source>
        <dbReference type="ARBA" id="ARBA00023098"/>
    </source>
</evidence>
<dbReference type="PROSITE" id="PS51186">
    <property type="entry name" value="GNAT"/>
    <property type="match status" value="1"/>
</dbReference>
<dbReference type="CDD" id="cd05233">
    <property type="entry name" value="SDR_c"/>
    <property type="match status" value="1"/>
</dbReference>
<dbReference type="Pfam" id="PF01734">
    <property type="entry name" value="Patatin"/>
    <property type="match status" value="1"/>
</dbReference>
<keyword evidence="2" id="KW-0521">NADP</keyword>
<protein>
    <recommendedName>
        <fullName evidence="10">N-acetyltransferase domain-containing protein</fullName>
    </recommendedName>
</protein>
<dbReference type="Proteomes" id="UP000076837">
    <property type="component" value="Unassembled WGS sequence"/>
</dbReference>
<dbReference type="CDD" id="cd04301">
    <property type="entry name" value="NAT_SF"/>
    <property type="match status" value="1"/>
</dbReference>
<gene>
    <name evidence="8" type="ORF">ST47_g1170</name>
</gene>
<comment type="caution">
    <text evidence="8">The sequence shown here is derived from an EMBL/GenBank/DDBJ whole genome shotgun (WGS) entry which is preliminary data.</text>
</comment>
<dbReference type="GO" id="GO:0016787">
    <property type="term" value="F:hydrolase activity"/>
    <property type="evidence" value="ECO:0007669"/>
    <property type="project" value="UniProtKB-UniRule"/>
</dbReference>
<dbReference type="InterPro" id="IPR002347">
    <property type="entry name" value="SDR_fam"/>
</dbReference>
<dbReference type="SUPFAM" id="SSF51735">
    <property type="entry name" value="NAD(P)-binding Rossmann-fold domains"/>
    <property type="match status" value="1"/>
</dbReference>
<accession>A0A163L785</accession>
<dbReference type="Gene3D" id="3.40.630.30">
    <property type="match status" value="1"/>
</dbReference>
<feature type="active site" description="Proton acceptor" evidence="4">
    <location>
        <position position="347"/>
    </location>
</feature>
<comment type="caution">
    <text evidence="4">Lacks conserved residue(s) required for the propagation of feature annotation.</text>
</comment>
<keyword evidence="5" id="KW-1133">Transmembrane helix</keyword>
<keyword evidence="9" id="KW-1185">Reference proteome</keyword>
<dbReference type="InterPro" id="IPR016181">
    <property type="entry name" value="Acyl_CoA_acyltransferase"/>
</dbReference>
<evidence type="ECO:0000256" key="2">
    <source>
        <dbReference type="ARBA" id="ARBA00022857"/>
    </source>
</evidence>
<organism evidence="8 9">
    <name type="scientific">Didymella rabiei</name>
    <name type="common">Chickpea ascochyta blight fungus</name>
    <name type="synonym">Mycosphaerella rabiei</name>
    <dbReference type="NCBI Taxonomy" id="5454"/>
    <lineage>
        <taxon>Eukaryota</taxon>
        <taxon>Fungi</taxon>
        <taxon>Dikarya</taxon>
        <taxon>Ascomycota</taxon>
        <taxon>Pezizomycotina</taxon>
        <taxon>Dothideomycetes</taxon>
        <taxon>Pleosporomycetidae</taxon>
        <taxon>Pleosporales</taxon>
        <taxon>Pleosporineae</taxon>
        <taxon>Didymellaceae</taxon>
        <taxon>Ascochyta</taxon>
    </lineage>
</organism>
<dbReference type="PANTHER" id="PTHR42877">
    <property type="entry name" value="L-ORNITHINE N(5)-MONOOXYGENASE-RELATED"/>
    <property type="match status" value="1"/>
</dbReference>
<dbReference type="Pfam" id="PF00106">
    <property type="entry name" value="adh_short"/>
    <property type="match status" value="1"/>
</dbReference>
<feature type="short sequence motif" description="GXSXG" evidence="4">
    <location>
        <begin position="193"/>
        <end position="197"/>
    </location>
</feature>
<keyword evidence="4" id="KW-0442">Lipid degradation</keyword>
<evidence type="ECO:0000313" key="8">
    <source>
        <dbReference type="EMBL" id="KZM27556.1"/>
    </source>
</evidence>
<evidence type="ECO:0000256" key="1">
    <source>
        <dbReference type="ARBA" id="ARBA00010139"/>
    </source>
</evidence>
<comment type="similarity">
    <text evidence="1">Belongs to the FAD-binding monooxygenase family.</text>
</comment>
<dbReference type="Gene3D" id="3.40.50.720">
    <property type="entry name" value="NAD(P)-binding Rossmann-like Domain"/>
    <property type="match status" value="1"/>
</dbReference>
<dbReference type="GO" id="GO:0016042">
    <property type="term" value="P:lipid catabolic process"/>
    <property type="evidence" value="ECO:0007669"/>
    <property type="project" value="UniProtKB-UniRule"/>
</dbReference>
<dbReference type="NCBIfam" id="NF005878">
    <property type="entry name" value="PRK07825.1"/>
    <property type="match status" value="1"/>
</dbReference>
<dbReference type="InterPro" id="IPR020904">
    <property type="entry name" value="Sc_DH/Rdtase_CS"/>
</dbReference>
<dbReference type="InterPro" id="IPR002641">
    <property type="entry name" value="PNPLA_dom"/>
</dbReference>
<reference evidence="8 9" key="1">
    <citation type="journal article" date="2016" name="Sci. Rep.">
        <title>Draft genome sequencing and secretome analysis of fungal phytopathogen Ascochyta rabiei provides insight into the necrotrophic effector repertoire.</title>
        <authorList>
            <person name="Verma S."/>
            <person name="Gazara R.K."/>
            <person name="Nizam S."/>
            <person name="Parween S."/>
            <person name="Chattopadhyay D."/>
            <person name="Verma P.K."/>
        </authorList>
    </citation>
    <scope>NUCLEOTIDE SEQUENCE [LARGE SCALE GENOMIC DNA]</scope>
    <source>
        <strain evidence="8 9">ArDII</strain>
    </source>
</reference>
<keyword evidence="4" id="KW-0378">Hydrolase</keyword>
<dbReference type="InterPro" id="IPR000182">
    <property type="entry name" value="GNAT_dom"/>
</dbReference>
<feature type="transmembrane region" description="Helical" evidence="5">
    <location>
        <begin position="1401"/>
        <end position="1421"/>
    </location>
</feature>
<feature type="active site" description="Nucleophile" evidence="4">
    <location>
        <position position="195"/>
    </location>
</feature>
<dbReference type="SUPFAM" id="SSF55729">
    <property type="entry name" value="Acyl-CoA N-acyltransferases (Nat)"/>
    <property type="match status" value="1"/>
</dbReference>
<dbReference type="Gene3D" id="3.50.50.60">
    <property type="entry name" value="FAD/NAD(P)-binding domain"/>
    <property type="match status" value="2"/>
</dbReference>
<feature type="short sequence motif" description="DGA/G" evidence="4">
    <location>
        <begin position="347"/>
        <end position="349"/>
    </location>
</feature>
<dbReference type="InterPro" id="IPR036188">
    <property type="entry name" value="FAD/NAD-bd_sf"/>
</dbReference>
<keyword evidence="3 4" id="KW-0443">Lipid metabolism</keyword>
<evidence type="ECO:0000259" key="6">
    <source>
        <dbReference type="PROSITE" id="PS51186"/>
    </source>
</evidence>
<dbReference type="Pfam" id="PF13508">
    <property type="entry name" value="Acetyltransf_7"/>
    <property type="match status" value="1"/>
</dbReference>